<dbReference type="EMBL" id="CP027668">
    <property type="protein sequence ID" value="AVO46435.1"/>
    <property type="molecule type" value="Genomic_DNA"/>
</dbReference>
<keyword evidence="2" id="KW-0233">DNA recombination</keyword>
<keyword evidence="6" id="KW-1185">Reference proteome</keyword>
<evidence type="ECO:0000259" key="4">
    <source>
        <dbReference type="PROSITE" id="PS51898"/>
    </source>
</evidence>
<evidence type="ECO:0000256" key="2">
    <source>
        <dbReference type="ARBA" id="ARBA00023172"/>
    </source>
</evidence>
<dbReference type="SUPFAM" id="SSF56349">
    <property type="entry name" value="DNA breaking-rejoining enzymes"/>
    <property type="match status" value="1"/>
</dbReference>
<protein>
    <submittedName>
        <fullName evidence="5">Recombinase XerC</fullName>
    </submittedName>
</protein>
<dbReference type="OrthoDB" id="7354488at2"/>
<feature type="region of interest" description="Disordered" evidence="3">
    <location>
        <begin position="1"/>
        <end position="21"/>
    </location>
</feature>
<dbReference type="PROSITE" id="PS51898">
    <property type="entry name" value="TYR_RECOMBINASE"/>
    <property type="match status" value="1"/>
</dbReference>
<dbReference type="InterPro" id="IPR002104">
    <property type="entry name" value="Integrase_catalytic"/>
</dbReference>
<evidence type="ECO:0000313" key="5">
    <source>
        <dbReference type="EMBL" id="AVO46435.1"/>
    </source>
</evidence>
<evidence type="ECO:0000256" key="3">
    <source>
        <dbReference type="SAM" id="MobiDB-lite"/>
    </source>
</evidence>
<dbReference type="RefSeq" id="WP_106749775.1">
    <property type="nucleotide sequence ID" value="NZ_CP027668.1"/>
</dbReference>
<dbReference type="GO" id="GO:0006310">
    <property type="term" value="P:DNA recombination"/>
    <property type="evidence" value="ECO:0007669"/>
    <property type="project" value="UniProtKB-KW"/>
</dbReference>
<organism evidence="5 6">
    <name type="scientific">Phreatobacter cathodiphilus</name>
    <dbReference type="NCBI Taxonomy" id="1868589"/>
    <lineage>
        <taxon>Bacteria</taxon>
        <taxon>Pseudomonadati</taxon>
        <taxon>Pseudomonadota</taxon>
        <taxon>Alphaproteobacteria</taxon>
        <taxon>Hyphomicrobiales</taxon>
        <taxon>Phreatobacteraceae</taxon>
        <taxon>Phreatobacter</taxon>
    </lineage>
</organism>
<sequence length="386" mass="43166">MTQQSVSHCRISLSDSGRPKPRLDNEQLKRQFFEYMAEALGRDPATVDRAAQALARFEWHTGGASFTAFDKDQAISFKAALLAETNQRTGAPLAKSTVLATLHPVREFFSWLPGLPSFRSKIDRSAAAYLTPSNKDVTRSRSRRERAVPSVEQMALVLDTMPATTPIQRRDRAVVALAIATAARADAIATLRIKHVDLAKNCIIQSSDQVRTKFGKTIISYLVAIVPSAGAIVHGWCRELIRDHGWGPDDPLFPALTNRYGDDGLFQHDGFERRCWATSQSVRIIFARACKSAGLPYYNPHTMRAMQVRWLHSLNPTEEELKALSQNLGHEDVAVTRVHYGRLERDHQAKLLTTICMPRAKNDPTIARDALKALEALSDVFRKQLK</sequence>
<dbReference type="Proteomes" id="UP000237889">
    <property type="component" value="Chromosome"/>
</dbReference>
<dbReference type="KEGG" id="phr:C6569_15995"/>
<accession>A0A2S0NE53</accession>
<dbReference type="PANTHER" id="PTHR30349">
    <property type="entry name" value="PHAGE INTEGRASE-RELATED"/>
    <property type="match status" value="1"/>
</dbReference>
<proteinExistence type="predicted"/>
<name>A0A2S0NE53_9HYPH</name>
<dbReference type="InterPro" id="IPR011010">
    <property type="entry name" value="DNA_brk_join_enz"/>
</dbReference>
<dbReference type="InterPro" id="IPR013762">
    <property type="entry name" value="Integrase-like_cat_sf"/>
</dbReference>
<evidence type="ECO:0000313" key="6">
    <source>
        <dbReference type="Proteomes" id="UP000237889"/>
    </source>
</evidence>
<dbReference type="Pfam" id="PF00589">
    <property type="entry name" value="Phage_integrase"/>
    <property type="match status" value="1"/>
</dbReference>
<dbReference type="AlphaFoldDB" id="A0A2S0NE53"/>
<evidence type="ECO:0000256" key="1">
    <source>
        <dbReference type="ARBA" id="ARBA00022908"/>
    </source>
</evidence>
<feature type="domain" description="Tyr recombinase" evidence="4">
    <location>
        <begin position="144"/>
        <end position="353"/>
    </location>
</feature>
<reference evidence="5 6" key="1">
    <citation type="submission" date="2018-03" db="EMBL/GenBank/DDBJ databases">
        <title>Genome sequencing of Phreatobacter sp.</title>
        <authorList>
            <person name="Kim S.-J."/>
            <person name="Heo J."/>
            <person name="Kwon S.-W."/>
        </authorList>
    </citation>
    <scope>NUCLEOTIDE SEQUENCE [LARGE SCALE GENOMIC DNA]</scope>
    <source>
        <strain evidence="5 6">S-12</strain>
    </source>
</reference>
<keyword evidence="1" id="KW-0229">DNA integration</keyword>
<dbReference type="PANTHER" id="PTHR30349:SF64">
    <property type="entry name" value="PROPHAGE INTEGRASE INTD-RELATED"/>
    <property type="match status" value="1"/>
</dbReference>
<dbReference type="InterPro" id="IPR050090">
    <property type="entry name" value="Tyrosine_recombinase_XerCD"/>
</dbReference>
<dbReference type="GO" id="GO:0003677">
    <property type="term" value="F:DNA binding"/>
    <property type="evidence" value="ECO:0007669"/>
    <property type="project" value="InterPro"/>
</dbReference>
<dbReference type="Gene3D" id="1.10.443.10">
    <property type="entry name" value="Intergrase catalytic core"/>
    <property type="match status" value="1"/>
</dbReference>
<gene>
    <name evidence="5" type="ORF">C6569_15995</name>
</gene>
<dbReference type="GO" id="GO:0015074">
    <property type="term" value="P:DNA integration"/>
    <property type="evidence" value="ECO:0007669"/>
    <property type="project" value="UniProtKB-KW"/>
</dbReference>